<accession>A0A4Q7KLI9</accession>
<dbReference type="AlphaFoldDB" id="A0A4Q7KLI9"/>
<organism evidence="1 2">
    <name type="scientific">Herbihabitans rhizosphaerae</name>
    <dbReference type="NCBI Taxonomy" id="1872711"/>
    <lineage>
        <taxon>Bacteria</taxon>
        <taxon>Bacillati</taxon>
        <taxon>Actinomycetota</taxon>
        <taxon>Actinomycetes</taxon>
        <taxon>Pseudonocardiales</taxon>
        <taxon>Pseudonocardiaceae</taxon>
        <taxon>Herbihabitans</taxon>
    </lineage>
</organism>
<dbReference type="OrthoDB" id="4555377at2"/>
<keyword evidence="2" id="KW-1185">Reference proteome</keyword>
<proteinExistence type="predicted"/>
<name>A0A4Q7KLI9_9PSEU</name>
<dbReference type="Proteomes" id="UP000294257">
    <property type="component" value="Unassembled WGS sequence"/>
</dbReference>
<evidence type="ECO:0000313" key="1">
    <source>
        <dbReference type="EMBL" id="RZS37528.1"/>
    </source>
</evidence>
<reference evidence="1 2" key="1">
    <citation type="submission" date="2019-02" db="EMBL/GenBank/DDBJ databases">
        <title>Genomic Encyclopedia of Type Strains, Phase IV (KMG-IV): sequencing the most valuable type-strain genomes for metagenomic binning, comparative biology and taxonomic classification.</title>
        <authorList>
            <person name="Goeker M."/>
        </authorList>
    </citation>
    <scope>NUCLEOTIDE SEQUENCE [LARGE SCALE GENOMIC DNA]</scope>
    <source>
        <strain evidence="1 2">DSM 101727</strain>
    </source>
</reference>
<evidence type="ECO:0000313" key="2">
    <source>
        <dbReference type="Proteomes" id="UP000294257"/>
    </source>
</evidence>
<protein>
    <submittedName>
        <fullName evidence="1">Uncharacterized protein</fullName>
    </submittedName>
</protein>
<dbReference type="EMBL" id="SGWQ01000005">
    <property type="protein sequence ID" value="RZS37528.1"/>
    <property type="molecule type" value="Genomic_DNA"/>
</dbReference>
<comment type="caution">
    <text evidence="1">The sequence shown here is derived from an EMBL/GenBank/DDBJ whole genome shotgun (WGS) entry which is preliminary data.</text>
</comment>
<gene>
    <name evidence="1" type="ORF">EV193_10583</name>
</gene>
<dbReference type="RefSeq" id="WP_130345018.1">
    <property type="nucleotide sequence ID" value="NZ_SGWQ01000005.1"/>
</dbReference>
<sequence>MPDPFLVAVAAALTGKAAASGASALGRLFKLVKNKLSGDQALTDETLPEQERTAQLASALETATTADPAFAESVRTLWREHEAEVHNEISGEVHGNVVQARDISGNISFGGSPH</sequence>